<name>A0A8I2Z5Z3_VERLO</name>
<comment type="caution">
    <text evidence="2">The sequence shown here is derived from an EMBL/GenBank/DDBJ whole genome shotgun (WGS) entry which is preliminary data.</text>
</comment>
<reference evidence="2" key="1">
    <citation type="journal article" date="2021" name="Mol. Plant Pathol.">
        <title>A 20-kb lineage-specific genomic region tames virulence in pathogenic amphidiploid Verticillium longisporum.</title>
        <authorList>
            <person name="Harting R."/>
            <person name="Starke J."/>
            <person name="Kusch H."/>
            <person name="Poggeler S."/>
            <person name="Maurus I."/>
            <person name="Schluter R."/>
            <person name="Landesfeind M."/>
            <person name="Bulla I."/>
            <person name="Nowrousian M."/>
            <person name="de Jonge R."/>
            <person name="Stahlhut G."/>
            <person name="Hoff K.J."/>
            <person name="Asshauer K.P."/>
            <person name="Thurmer A."/>
            <person name="Stanke M."/>
            <person name="Daniel R."/>
            <person name="Morgenstern B."/>
            <person name="Thomma B.P.H.J."/>
            <person name="Kronstad J.W."/>
            <person name="Braus-Stromeyer S.A."/>
            <person name="Braus G.H."/>
        </authorList>
    </citation>
    <scope>NUCLEOTIDE SEQUENCE</scope>
    <source>
        <strain evidence="2">Vl32</strain>
    </source>
</reference>
<organism evidence="2 3">
    <name type="scientific">Verticillium longisporum</name>
    <name type="common">Verticillium dahliae var. longisporum</name>
    <dbReference type="NCBI Taxonomy" id="100787"/>
    <lineage>
        <taxon>Eukaryota</taxon>
        <taxon>Fungi</taxon>
        <taxon>Dikarya</taxon>
        <taxon>Ascomycota</taxon>
        <taxon>Pezizomycotina</taxon>
        <taxon>Sordariomycetes</taxon>
        <taxon>Hypocreomycetidae</taxon>
        <taxon>Glomerellales</taxon>
        <taxon>Plectosphaerellaceae</taxon>
        <taxon>Verticillium</taxon>
    </lineage>
</organism>
<feature type="region of interest" description="Disordered" evidence="1">
    <location>
        <begin position="338"/>
        <end position="427"/>
    </location>
</feature>
<feature type="compositionally biased region" description="Polar residues" evidence="1">
    <location>
        <begin position="69"/>
        <end position="94"/>
    </location>
</feature>
<dbReference type="Proteomes" id="UP000689129">
    <property type="component" value="Unassembled WGS sequence"/>
</dbReference>
<dbReference type="OrthoDB" id="5364312at2759"/>
<feature type="compositionally biased region" description="Low complexity" evidence="1">
    <location>
        <begin position="151"/>
        <end position="164"/>
    </location>
</feature>
<dbReference type="EMBL" id="JAEMWZ010000512">
    <property type="protein sequence ID" value="KAG7113554.1"/>
    <property type="molecule type" value="Genomic_DNA"/>
</dbReference>
<feature type="compositionally biased region" description="Low complexity" evidence="1">
    <location>
        <begin position="342"/>
        <end position="353"/>
    </location>
</feature>
<dbReference type="PANTHER" id="PTHR42111">
    <property type="entry name" value="YALI0D23727P"/>
    <property type="match status" value="1"/>
</dbReference>
<accession>A0A8I2Z5Z3</accession>
<dbReference type="PANTHER" id="PTHR42111:SF1">
    <property type="entry name" value="YALI0D23727P"/>
    <property type="match status" value="1"/>
</dbReference>
<gene>
    <name evidence="2" type="ORF">HYQ45_016710</name>
</gene>
<evidence type="ECO:0000313" key="2">
    <source>
        <dbReference type="EMBL" id="KAG7113554.1"/>
    </source>
</evidence>
<sequence length="427" mass="45113">MSFTWSEPLPPLPPRPTHCKTSLPHPSQRPPKLTYHLVVLSCRNLLAASSFSTRAIKSPIDKMSLYTDTTQSIDQQGKVNATPRLTSRTGNESDATPRVDAQLDTNQKDDGTRKRSLFSFGKKKKEQLGASEKATAGTIPPALRSETSNMSTTTTRSAVSTAPTDQAFAAPVSPGRGLSSSPRLASPAGSQIFERDVDTMEILPQSPANAAIPSHIRTENHIPPVLDASSEAITDTRLDPDSVEIITHAQHLPASVTVTGGPQSIQPSLEQLAASWAEEFGSTGDRELDGASIYNPLDNADVRRLSFISFADVVQAEHAGAPNASRDSVTIAGLTSLSANRSPSPVLSPMSSPGEVGTSPPTSNPGSIKGFELSPKRKPVGSPIPSQHAGNGDLNVETMTQALRRTASSDLSGARSLPISPIEGPSR</sequence>
<evidence type="ECO:0000313" key="3">
    <source>
        <dbReference type="Proteomes" id="UP000689129"/>
    </source>
</evidence>
<proteinExistence type="predicted"/>
<evidence type="ECO:0000256" key="1">
    <source>
        <dbReference type="SAM" id="MobiDB-lite"/>
    </source>
</evidence>
<dbReference type="AlphaFoldDB" id="A0A8I2Z5Z3"/>
<feature type="region of interest" description="Disordered" evidence="1">
    <location>
        <begin position="69"/>
        <end position="187"/>
    </location>
</feature>
<protein>
    <submittedName>
        <fullName evidence="2">Uncharacterized protein</fullName>
    </submittedName>
</protein>
<feature type="compositionally biased region" description="Polar residues" evidence="1">
    <location>
        <begin position="397"/>
        <end position="411"/>
    </location>
</feature>
<feature type="region of interest" description="Disordered" evidence="1">
    <location>
        <begin position="1"/>
        <end position="30"/>
    </location>
</feature>